<dbReference type="AlphaFoldDB" id="A0A9X2ATV4"/>
<evidence type="ECO:0000313" key="1">
    <source>
        <dbReference type="EMBL" id="MCJ0976053.1"/>
    </source>
</evidence>
<evidence type="ECO:0000313" key="2">
    <source>
        <dbReference type="Proteomes" id="UP001139682"/>
    </source>
</evidence>
<comment type="caution">
    <text evidence="1">The sequence shown here is derived from an EMBL/GenBank/DDBJ whole genome shotgun (WGS) entry which is preliminary data.</text>
</comment>
<sequence>GLDGAQVKITSSSDTTGFDLNLTETTGNSGIFQGTFSTGASTNQNATPQVIRAVANGTVIATYNDASPLQDVTKEAST</sequence>
<feature type="non-terminal residue" evidence="1">
    <location>
        <position position="1"/>
    </location>
</feature>
<feature type="non-terminal residue" evidence="1">
    <location>
        <position position="78"/>
    </location>
</feature>
<dbReference type="EMBL" id="JALGRD010000038">
    <property type="protein sequence ID" value="MCJ0976053.1"/>
    <property type="molecule type" value="Genomic_DNA"/>
</dbReference>
<proteinExistence type="predicted"/>
<organism evidence="1 2">
    <name type="scientific">Stutzerimonas marianensis</name>
    <dbReference type="NCBI Taxonomy" id="2929513"/>
    <lineage>
        <taxon>Bacteria</taxon>
        <taxon>Pseudomonadati</taxon>
        <taxon>Pseudomonadota</taxon>
        <taxon>Gammaproteobacteria</taxon>
        <taxon>Pseudomonadales</taxon>
        <taxon>Pseudomonadaceae</taxon>
        <taxon>Stutzerimonas</taxon>
    </lineage>
</organism>
<reference evidence="1" key="1">
    <citation type="submission" date="2022-03" db="EMBL/GenBank/DDBJ databases">
        <title>Pseudomonas marianensis sp. nov., a marine bacterium isolated from deep-sea sediments of the Mariana Trench.</title>
        <authorList>
            <person name="Wei Y."/>
        </authorList>
    </citation>
    <scope>NUCLEOTIDE SEQUENCE</scope>
    <source>
        <strain evidence="1">PS1</strain>
    </source>
</reference>
<protein>
    <submittedName>
        <fullName evidence="1">Uncharacterized protein</fullName>
    </submittedName>
</protein>
<gene>
    <name evidence="1" type="ORF">MST27_22165</name>
</gene>
<keyword evidence="2" id="KW-1185">Reference proteome</keyword>
<accession>A0A9X2ATV4</accession>
<dbReference type="Proteomes" id="UP001139682">
    <property type="component" value="Unassembled WGS sequence"/>
</dbReference>
<name>A0A9X2ATV4_9GAMM</name>
<dbReference type="RefSeq" id="WP_243608009.1">
    <property type="nucleotide sequence ID" value="NZ_JALGRD010000038.1"/>
</dbReference>